<dbReference type="EMBL" id="CM047585">
    <property type="protein sequence ID" value="KAI9910063.1"/>
    <property type="molecule type" value="Genomic_DNA"/>
</dbReference>
<sequence>MDFFQNSIRSGNDLSQTILMNETAVYLEDPCHVTINEIGKRHGSLKNNGFASMRIIVLLSIRATRQKLPPVIIFKKLFENGTRFQRCEGCYVFFNEKAWVNQLLVKEWIDIVFPQLDMKRDHLDKTVKEHLKRRGIRNDAIPGTLTPYVQAGDLGIYKSFKDKISPITASWKSSDAEERTASGNPKPPNQETVCRWVKQVWSSVGESVILNSIKAAGFGDDKEWMIYKHDLYGEGFLHLWLNRGLHDSINIEDPDNVECENRLVNDQE</sequence>
<name>A0ACC0VW47_9STRA</name>
<accession>A0ACC0VW47</accession>
<evidence type="ECO:0000313" key="1">
    <source>
        <dbReference type="EMBL" id="KAI9910063.1"/>
    </source>
</evidence>
<organism evidence="1 2">
    <name type="scientific">Peronosclerospora sorghi</name>
    <dbReference type="NCBI Taxonomy" id="230839"/>
    <lineage>
        <taxon>Eukaryota</taxon>
        <taxon>Sar</taxon>
        <taxon>Stramenopiles</taxon>
        <taxon>Oomycota</taxon>
        <taxon>Peronosporomycetes</taxon>
        <taxon>Peronosporales</taxon>
        <taxon>Peronosporaceae</taxon>
        <taxon>Peronosclerospora</taxon>
    </lineage>
</organism>
<keyword evidence="2" id="KW-1185">Reference proteome</keyword>
<gene>
    <name evidence="1" type="ORF">PsorP6_010455</name>
</gene>
<proteinExistence type="predicted"/>
<reference evidence="1 2" key="1">
    <citation type="journal article" date="2022" name="bioRxiv">
        <title>The genome of the oomycete Peronosclerospora sorghi, a cosmopolitan pathogen of maize and sorghum, is inflated with dispersed pseudogenes.</title>
        <authorList>
            <person name="Fletcher K."/>
            <person name="Martin F."/>
            <person name="Isakeit T."/>
            <person name="Cavanaugh K."/>
            <person name="Magill C."/>
            <person name="Michelmore R."/>
        </authorList>
    </citation>
    <scope>NUCLEOTIDE SEQUENCE [LARGE SCALE GENOMIC DNA]</scope>
    <source>
        <strain evidence="1">P6</strain>
    </source>
</reference>
<evidence type="ECO:0000313" key="2">
    <source>
        <dbReference type="Proteomes" id="UP001163321"/>
    </source>
</evidence>
<comment type="caution">
    <text evidence="1">The sequence shown here is derived from an EMBL/GenBank/DDBJ whole genome shotgun (WGS) entry which is preliminary data.</text>
</comment>
<protein>
    <submittedName>
        <fullName evidence="1">Uncharacterized protein</fullName>
    </submittedName>
</protein>
<dbReference type="Proteomes" id="UP001163321">
    <property type="component" value="Chromosome 6"/>
</dbReference>